<name>A0A543JRE5_9PSEU</name>
<dbReference type="PANTHER" id="PTHR36510">
    <property type="entry name" value="GLUTAMATE--CYSTEINE LIGASE 2-RELATED"/>
    <property type="match status" value="1"/>
</dbReference>
<keyword evidence="1 5" id="KW-0436">Ligase</keyword>
<evidence type="ECO:0000256" key="1">
    <source>
        <dbReference type="ARBA" id="ARBA00022598"/>
    </source>
</evidence>
<dbReference type="PANTHER" id="PTHR36510:SF1">
    <property type="entry name" value="GLUTAMATE--CYSTEINE LIGASE 2-RELATED"/>
    <property type="match status" value="1"/>
</dbReference>
<dbReference type="InterPro" id="IPR050141">
    <property type="entry name" value="GCL_type2/YbdK_subfam"/>
</dbReference>
<dbReference type="InterPro" id="IPR006336">
    <property type="entry name" value="GCS2"/>
</dbReference>
<dbReference type="InterPro" id="IPR014746">
    <property type="entry name" value="Gln_synth/guanido_kin_cat_dom"/>
</dbReference>
<evidence type="ECO:0000256" key="5">
    <source>
        <dbReference type="HAMAP-Rule" id="MF_01609"/>
    </source>
</evidence>
<dbReference type="GO" id="GO:0042398">
    <property type="term" value="P:modified amino acid biosynthetic process"/>
    <property type="evidence" value="ECO:0007669"/>
    <property type="project" value="InterPro"/>
</dbReference>
<dbReference type="EC" id="6.3.2.2" evidence="5"/>
<dbReference type="SUPFAM" id="SSF55931">
    <property type="entry name" value="Glutamine synthetase/guanido kinase"/>
    <property type="match status" value="1"/>
</dbReference>
<dbReference type="OrthoDB" id="9803842at2"/>
<evidence type="ECO:0000256" key="3">
    <source>
        <dbReference type="ARBA" id="ARBA00022840"/>
    </source>
</evidence>
<comment type="caution">
    <text evidence="6">The sequence shown here is derived from an EMBL/GenBank/DDBJ whole genome shotgun (WGS) entry which is preliminary data.</text>
</comment>
<keyword evidence="7" id="KW-1185">Reference proteome</keyword>
<organism evidence="6 7">
    <name type="scientific">Saccharothrix saharensis</name>
    <dbReference type="NCBI Taxonomy" id="571190"/>
    <lineage>
        <taxon>Bacteria</taxon>
        <taxon>Bacillati</taxon>
        <taxon>Actinomycetota</taxon>
        <taxon>Actinomycetes</taxon>
        <taxon>Pseudonocardiales</taxon>
        <taxon>Pseudonocardiaceae</taxon>
        <taxon>Saccharothrix</taxon>
    </lineage>
</organism>
<evidence type="ECO:0000313" key="7">
    <source>
        <dbReference type="Proteomes" id="UP000316628"/>
    </source>
</evidence>
<dbReference type="HAMAP" id="MF_01609">
    <property type="entry name" value="Glu_cys_ligase_2"/>
    <property type="match status" value="1"/>
</dbReference>
<reference evidence="6 7" key="1">
    <citation type="submission" date="2019-06" db="EMBL/GenBank/DDBJ databases">
        <title>Sequencing the genomes of 1000 actinobacteria strains.</title>
        <authorList>
            <person name="Klenk H.-P."/>
        </authorList>
    </citation>
    <scope>NUCLEOTIDE SEQUENCE [LARGE SCALE GENOMIC DNA]</scope>
    <source>
        <strain evidence="6 7">DSM 45456</strain>
    </source>
</reference>
<dbReference type="Gene3D" id="3.30.590.20">
    <property type="match status" value="1"/>
</dbReference>
<keyword evidence="2 5" id="KW-0547">Nucleotide-binding</keyword>
<evidence type="ECO:0000313" key="6">
    <source>
        <dbReference type="EMBL" id="TQM85410.1"/>
    </source>
</evidence>
<accession>A0A543JRE5</accession>
<dbReference type="GO" id="GO:0004357">
    <property type="term" value="F:glutamate-cysteine ligase activity"/>
    <property type="evidence" value="ECO:0007669"/>
    <property type="project" value="UniProtKB-EC"/>
</dbReference>
<dbReference type="RefSeq" id="WP_141983453.1">
    <property type="nucleotide sequence ID" value="NZ_VFPP01000001.1"/>
</dbReference>
<comment type="similarity">
    <text evidence="5">Belongs to the glutamate--cysteine ligase type 2 family. YbdK subfamily.</text>
</comment>
<dbReference type="NCBIfam" id="TIGR02050">
    <property type="entry name" value="gshA_cyan_rel"/>
    <property type="match status" value="1"/>
</dbReference>
<dbReference type="GO" id="GO:0005524">
    <property type="term" value="F:ATP binding"/>
    <property type="evidence" value="ECO:0007669"/>
    <property type="project" value="UniProtKB-KW"/>
</dbReference>
<dbReference type="AlphaFoldDB" id="A0A543JRE5"/>
<evidence type="ECO:0000256" key="4">
    <source>
        <dbReference type="ARBA" id="ARBA00048819"/>
    </source>
</evidence>
<proteinExistence type="inferred from homology"/>
<dbReference type="EMBL" id="VFPP01000001">
    <property type="protein sequence ID" value="TQM85410.1"/>
    <property type="molecule type" value="Genomic_DNA"/>
</dbReference>
<dbReference type="Pfam" id="PF04107">
    <property type="entry name" value="GCS2"/>
    <property type="match status" value="1"/>
</dbReference>
<sequence>MINADQPLSDVDVPTLGVEEEFLVVDPGSGLPVPVAGAVVDLANRLGADLQLELTRVQVESNTPVCRTVREVRGHLLTSRSTASAAALQAGARLLAVGVPLTGPMAQSFSDSDRYRRIGEGYGLLAAEHGVCGCHVHVAVPDRETAVQVSNHLRPWLPVLLALTANSPIHQGVDTGCASWRSVLNSRWPCSGAPPYFTSAGHYDAVLGMMVDSGAVLDPAMVYWDVRPSDHLPTIEVRVSDVPATVDESILLAALVRALVTTALGAIGRGDRGLPVTAEALRAAYWRAAHDGIEGEGIDLFAHRRVPAAHLVRRLIRHVRPALRRSGELRAVNALFTKVLQNGNGAVRQRLAFRRRGRIEDVVTLLSRDTGYDWLPETAA</sequence>
<evidence type="ECO:0000256" key="2">
    <source>
        <dbReference type="ARBA" id="ARBA00022741"/>
    </source>
</evidence>
<comment type="function">
    <text evidence="5">ATP-dependent carboxylate-amine ligase which exhibits weak glutamate--cysteine ligase activity.</text>
</comment>
<dbReference type="Proteomes" id="UP000316628">
    <property type="component" value="Unassembled WGS sequence"/>
</dbReference>
<gene>
    <name evidence="6" type="ORF">FHX81_7890</name>
</gene>
<comment type="catalytic activity">
    <reaction evidence="4 5">
        <text>L-cysteine + L-glutamate + ATP = gamma-L-glutamyl-L-cysteine + ADP + phosphate + H(+)</text>
        <dbReference type="Rhea" id="RHEA:13285"/>
        <dbReference type="ChEBI" id="CHEBI:15378"/>
        <dbReference type="ChEBI" id="CHEBI:29985"/>
        <dbReference type="ChEBI" id="CHEBI:30616"/>
        <dbReference type="ChEBI" id="CHEBI:35235"/>
        <dbReference type="ChEBI" id="CHEBI:43474"/>
        <dbReference type="ChEBI" id="CHEBI:58173"/>
        <dbReference type="ChEBI" id="CHEBI:456216"/>
        <dbReference type="EC" id="6.3.2.2"/>
    </reaction>
</comment>
<protein>
    <recommendedName>
        <fullName evidence="5">Putative glutamate--cysteine ligase 2</fullName>
        <ecNumber evidence="5">6.3.2.2</ecNumber>
    </recommendedName>
    <alternativeName>
        <fullName evidence="5">Gamma-glutamylcysteine synthetase 2</fullName>
        <shortName evidence="5">GCS 2</shortName>
        <shortName evidence="5">Gamma-GCS 2</shortName>
    </alternativeName>
</protein>
<dbReference type="NCBIfam" id="NF010041">
    <property type="entry name" value="PRK13517.1-1"/>
    <property type="match status" value="1"/>
</dbReference>
<keyword evidence="3 5" id="KW-0067">ATP-binding</keyword>
<dbReference type="InterPro" id="IPR011793">
    <property type="entry name" value="YbdK"/>
</dbReference>